<name>A0A9N9CQR6_9GLOM</name>
<gene>
    <name evidence="1" type="ORF">CPELLU_LOCUS7347</name>
</gene>
<dbReference type="EMBL" id="CAJVQA010004885">
    <property type="protein sequence ID" value="CAG8608671.1"/>
    <property type="molecule type" value="Genomic_DNA"/>
</dbReference>
<proteinExistence type="predicted"/>
<accession>A0A9N9CQR6</accession>
<evidence type="ECO:0000313" key="2">
    <source>
        <dbReference type="Proteomes" id="UP000789759"/>
    </source>
</evidence>
<keyword evidence="2" id="KW-1185">Reference proteome</keyword>
<reference evidence="1" key="1">
    <citation type="submission" date="2021-06" db="EMBL/GenBank/DDBJ databases">
        <authorList>
            <person name="Kallberg Y."/>
            <person name="Tangrot J."/>
            <person name="Rosling A."/>
        </authorList>
    </citation>
    <scope>NUCLEOTIDE SEQUENCE</scope>
    <source>
        <strain evidence="1">FL966</strain>
    </source>
</reference>
<dbReference type="AlphaFoldDB" id="A0A9N9CQR6"/>
<evidence type="ECO:0000313" key="1">
    <source>
        <dbReference type="EMBL" id="CAG8608671.1"/>
    </source>
</evidence>
<dbReference type="Proteomes" id="UP000789759">
    <property type="component" value="Unassembled WGS sequence"/>
</dbReference>
<organism evidence="1 2">
    <name type="scientific">Cetraspora pellucida</name>
    <dbReference type="NCBI Taxonomy" id="1433469"/>
    <lineage>
        <taxon>Eukaryota</taxon>
        <taxon>Fungi</taxon>
        <taxon>Fungi incertae sedis</taxon>
        <taxon>Mucoromycota</taxon>
        <taxon>Glomeromycotina</taxon>
        <taxon>Glomeromycetes</taxon>
        <taxon>Diversisporales</taxon>
        <taxon>Gigasporaceae</taxon>
        <taxon>Cetraspora</taxon>
    </lineage>
</organism>
<protein>
    <submittedName>
        <fullName evidence="1">2399_t:CDS:1</fullName>
    </submittedName>
</protein>
<comment type="caution">
    <text evidence="1">The sequence shown here is derived from an EMBL/GenBank/DDBJ whole genome shotgun (WGS) entry which is preliminary data.</text>
</comment>
<sequence length="95" mass="10331">MYDAELELTFDPNPLVFGQPITKICIGNEALCPISVGEIVKVTASFTMLNDININILIMLAYIGTPRDSDGFVEAFGCQCHSRNSVYCADLSHGS</sequence>